<evidence type="ECO:0000313" key="1">
    <source>
        <dbReference type="EMBL" id="RJT88968.1"/>
    </source>
</evidence>
<comment type="caution">
    <text evidence="1">The sequence shown here is derived from an EMBL/GenBank/DDBJ whole genome shotgun (WGS) entry which is preliminary data.</text>
</comment>
<reference evidence="1 2" key="1">
    <citation type="submission" date="2018-09" db="EMBL/GenBank/DDBJ databases">
        <title>Novel species of Cryobacterium.</title>
        <authorList>
            <person name="Liu Q."/>
            <person name="Xin Y.-H."/>
        </authorList>
    </citation>
    <scope>NUCLEOTIDE SEQUENCE [LARGE SCALE GENOMIC DNA]</scope>
    <source>
        <strain evidence="1 2">Hh39</strain>
    </source>
</reference>
<evidence type="ECO:0000313" key="2">
    <source>
        <dbReference type="Proteomes" id="UP000272015"/>
    </source>
</evidence>
<accession>A0A3A5MP96</accession>
<name>A0A3A5MP96_9MICO</name>
<dbReference type="EMBL" id="QZVS01000078">
    <property type="protein sequence ID" value="RJT88968.1"/>
    <property type="molecule type" value="Genomic_DNA"/>
</dbReference>
<organism evidence="1 2">
    <name type="scientific">Cryobacterium melibiosiphilum</name>
    <dbReference type="NCBI Taxonomy" id="995039"/>
    <lineage>
        <taxon>Bacteria</taxon>
        <taxon>Bacillati</taxon>
        <taxon>Actinomycetota</taxon>
        <taxon>Actinomycetes</taxon>
        <taxon>Micrococcales</taxon>
        <taxon>Microbacteriaceae</taxon>
        <taxon>Cryobacterium</taxon>
    </lineage>
</organism>
<dbReference type="RefSeq" id="WP_119974142.1">
    <property type="nucleotide sequence ID" value="NZ_JBHSQA010000016.1"/>
</dbReference>
<dbReference type="OrthoDB" id="6017720at2"/>
<gene>
    <name evidence="1" type="ORF">D6T64_08355</name>
</gene>
<dbReference type="Proteomes" id="UP000272015">
    <property type="component" value="Unassembled WGS sequence"/>
</dbReference>
<sequence length="278" mass="31547">MTNHFILERQRFNSEADLRLAEDAGCRREAQLGGQYEWFWGVPGVFQALAAPLSGHTVPAAPQADDVHAQSLGYWAALHYLLLHRLGWAHPDRGLRWWYDAGKPVDDPTLSLISEVWDRDGNLDAYLSWLLHGQPAFLNPECIWWAEWPEQRMPLSPAWERWKIDAQAVVERSGSKYFQGGGDPLHLTGHSGESGKPDPNATISVVSRADRRAVFLTDTMDAWYIDLDTQAKKLPDVGQWSWRVDVIVRPVGFLGTYRRSNVTGLWFTGKHRNHTPGN</sequence>
<keyword evidence="2" id="KW-1185">Reference proteome</keyword>
<dbReference type="AlphaFoldDB" id="A0A3A5MP96"/>
<protein>
    <submittedName>
        <fullName evidence="1">Uncharacterized protein</fullName>
    </submittedName>
</protein>
<proteinExistence type="predicted"/>